<dbReference type="Proteomes" id="UP000509510">
    <property type="component" value="Chromosome VI"/>
</dbReference>
<dbReference type="AlphaFoldDB" id="A0A7H8RDW3"/>
<keyword evidence="3" id="KW-1185">Reference proteome</keyword>
<organism evidence="2 3">
    <name type="scientific">Talaromyces rugulosus</name>
    <name type="common">Penicillium rugulosum</name>
    <dbReference type="NCBI Taxonomy" id="121627"/>
    <lineage>
        <taxon>Eukaryota</taxon>
        <taxon>Fungi</taxon>
        <taxon>Dikarya</taxon>
        <taxon>Ascomycota</taxon>
        <taxon>Pezizomycotina</taxon>
        <taxon>Eurotiomycetes</taxon>
        <taxon>Eurotiomycetidae</taxon>
        <taxon>Eurotiales</taxon>
        <taxon>Trichocomaceae</taxon>
        <taxon>Talaromyces</taxon>
        <taxon>Talaromyces sect. Islandici</taxon>
    </lineage>
</organism>
<evidence type="ECO:0000313" key="3">
    <source>
        <dbReference type="Proteomes" id="UP000509510"/>
    </source>
</evidence>
<evidence type="ECO:0000256" key="1">
    <source>
        <dbReference type="SAM" id="MobiDB-lite"/>
    </source>
</evidence>
<dbReference type="OrthoDB" id="4366281at2759"/>
<dbReference type="KEGG" id="trg:TRUGW13939_11460"/>
<reference evidence="3" key="1">
    <citation type="submission" date="2020-06" db="EMBL/GenBank/DDBJ databases">
        <title>A chromosome-scale genome assembly of Talaromyces rugulosus W13939.</title>
        <authorList>
            <person name="Wang B."/>
            <person name="Guo L."/>
            <person name="Ye K."/>
            <person name="Wang L."/>
        </authorList>
    </citation>
    <scope>NUCLEOTIDE SEQUENCE [LARGE SCALE GENOMIC DNA]</scope>
    <source>
        <strain evidence="3">W13939</strain>
    </source>
</reference>
<dbReference type="GeneID" id="55998938"/>
<dbReference type="RefSeq" id="XP_035350461.1">
    <property type="nucleotide sequence ID" value="XM_035494568.1"/>
</dbReference>
<sequence>MATTRGPLEGAEAATSRFWLPSTSLTVQETLTFPQLQPLCVQMLEDIIGGMLPECKDYNYSGEIQAHGGIQTVTTEILSCVRPEVLELQEQPVSRKALMETLASQDKDEAWTGPIGYLNFVTDTRCQEWFRLYVGQTNEPQRRIVNQHIQKSLKGSTKSLHYYMIWLGNGDRRVNFIRLWGSPKSNEANRTGEEKKATQNWEKIKMNLLEALFCKAFFTHHGMLNRCEPNTLVPTMTSYGLNVMSPLVYGGFKPDAKRSIFANALSNSPDIQIKYWLILRSARIRDQKLEKRRQLTVSRQIFQCDYDKALQDALGDQDLFQRVKDSLESEKILAYNEERSTTPVPYLGSLSAKVAFILDYGAVSEASKVFLETSVQQENGLPWALRGCGFTLENVLSWTYNFKQFSPLGVDNLSDENEGHQAHRSLILRSQARIFFLCGPRAANAVRPRSLKTFDLELRGFRYKIFVTYFNRLFIQCPALPSKIWSRTGTDSTKISEAIRCAISLLRLEGIRPYSLETHSIVGTILTWRRHEKMGKPPITVDKMDLFVALWVARKGIDKDTLTKIEQLAGSLPRALLMILHALRRYDEPQPPKRPLDPEISDQEHIQAIVQEATEAKEKSYNEALQGLPYMTSVRKDTELPLLALPESMAQMRTDSPEACDEEETGSDDDFASESESDDEEIEGFPSKQSVSGDMDFTSTVSLLPTILHQVRSLVSRRPAENQEVDDQLDVHIPDAAALCRDAIDQGFLSTEHPKRLARGKGQIWKKEIDKYENKEYRYQANPDPNVTRAIAVNSCYIFFRKGEDIGDGTIYVRIEIKPHGERHPNCYVPQALDTDPASRLGFLLRYTPSSGPERQRFAVTGNSSRSLYAANTFVNLMADGMYYEEIAKFPRRYIYLNKESAHGPELARFVDGGYTEGTPSV</sequence>
<protein>
    <submittedName>
        <fullName evidence="2">Uncharacterized protein</fullName>
    </submittedName>
</protein>
<evidence type="ECO:0000313" key="2">
    <source>
        <dbReference type="EMBL" id="QKX64287.1"/>
    </source>
</evidence>
<feature type="compositionally biased region" description="Acidic residues" evidence="1">
    <location>
        <begin position="658"/>
        <end position="683"/>
    </location>
</feature>
<dbReference type="CDD" id="cd00719">
    <property type="entry name" value="GIY-YIG_SF"/>
    <property type="match status" value="1"/>
</dbReference>
<gene>
    <name evidence="2" type="ORF">TRUGW13939_11460</name>
</gene>
<feature type="region of interest" description="Disordered" evidence="1">
    <location>
        <begin position="645"/>
        <end position="694"/>
    </location>
</feature>
<dbReference type="EMBL" id="CP055903">
    <property type="protein sequence ID" value="QKX64287.1"/>
    <property type="molecule type" value="Genomic_DNA"/>
</dbReference>
<proteinExistence type="predicted"/>
<name>A0A7H8RDW3_TALRU</name>
<accession>A0A7H8RDW3</accession>